<dbReference type="RefSeq" id="WP_137628319.1">
    <property type="nucleotide sequence ID" value="NZ_BJDJ01000007.1"/>
</dbReference>
<dbReference type="SUPFAM" id="SSF52949">
    <property type="entry name" value="Macro domain-like"/>
    <property type="match status" value="1"/>
</dbReference>
<dbReference type="SMART" id="SM00506">
    <property type="entry name" value="A1pp"/>
    <property type="match status" value="1"/>
</dbReference>
<dbReference type="PROSITE" id="PS51154">
    <property type="entry name" value="MACRO"/>
    <property type="match status" value="1"/>
</dbReference>
<keyword evidence="4" id="KW-1185">Reference proteome</keyword>
<sequence>MLMYMNSNLFDSPAKVLVNTVNTVGVMGKGIALNFKKMYPDMFKQYQKFCENGQLTIGKLWLYKTPNKWILNFPTKKNWRNKSKLSYIEAGLKKFVETYEERGITSIAFPQLGAGNGGLDWETEVKPLMEQYLSKLPIRVYIHIYQVGKENQEYTQPKEIRQWLDSSPTALSYFQVIQDLNDALIADHEFEAKVVKMEPVDGDTKTIHVKHDDKDYFLTKNDIAESWNKLRNNGILIVPEFPSVVIRTDDDHFFEALLRKLPYVKIIHLFYRGQRMDGLQLSKSDLPREEVREASVRLA</sequence>
<dbReference type="InterPro" id="IPR050892">
    <property type="entry name" value="ADP-ribose_metab_enzymes"/>
</dbReference>
<evidence type="ECO:0000259" key="2">
    <source>
        <dbReference type="PROSITE" id="PS51154"/>
    </source>
</evidence>
<comment type="caution">
    <text evidence="3">The sequence shown here is derived from an EMBL/GenBank/DDBJ whole genome shotgun (WGS) entry which is preliminary data.</text>
</comment>
<dbReference type="InterPro" id="IPR043472">
    <property type="entry name" value="Macro_dom-like"/>
</dbReference>
<name>A0ABW1RX65_9LACO</name>
<dbReference type="PANTHER" id="PTHR12521:SF0">
    <property type="entry name" value="ADP-RIBOSE GLYCOHYDROLASE OARD1"/>
    <property type="match status" value="1"/>
</dbReference>
<gene>
    <name evidence="3" type="ORF">ACFP5Y_00635</name>
</gene>
<feature type="domain" description="Macro" evidence="2">
    <location>
        <begin position="1"/>
        <end position="149"/>
    </location>
</feature>
<dbReference type="Pfam" id="PF01661">
    <property type="entry name" value="Macro"/>
    <property type="match status" value="1"/>
</dbReference>
<proteinExistence type="predicted"/>
<dbReference type="Gene3D" id="3.40.220.10">
    <property type="entry name" value="Leucine Aminopeptidase, subunit E, domain 1"/>
    <property type="match status" value="1"/>
</dbReference>
<protein>
    <submittedName>
        <fullName evidence="3">Macro domain-containing protein</fullName>
    </submittedName>
</protein>
<dbReference type="Proteomes" id="UP001596282">
    <property type="component" value="Unassembled WGS sequence"/>
</dbReference>
<reference evidence="4" key="1">
    <citation type="journal article" date="2019" name="Int. J. Syst. Evol. Microbiol.">
        <title>The Global Catalogue of Microorganisms (GCM) 10K type strain sequencing project: providing services to taxonomists for standard genome sequencing and annotation.</title>
        <authorList>
            <consortium name="The Broad Institute Genomics Platform"/>
            <consortium name="The Broad Institute Genome Sequencing Center for Infectious Disease"/>
            <person name="Wu L."/>
            <person name="Ma J."/>
        </authorList>
    </citation>
    <scope>NUCLEOTIDE SEQUENCE [LARGE SCALE GENOMIC DNA]</scope>
    <source>
        <strain evidence="4">CCM 8933</strain>
    </source>
</reference>
<organism evidence="3 4">
    <name type="scientific">Lactiplantibacillus daowaiensis</name>
    <dbReference type="NCBI Taxonomy" id="2559918"/>
    <lineage>
        <taxon>Bacteria</taxon>
        <taxon>Bacillati</taxon>
        <taxon>Bacillota</taxon>
        <taxon>Bacilli</taxon>
        <taxon>Lactobacillales</taxon>
        <taxon>Lactobacillaceae</taxon>
        <taxon>Lactiplantibacillus</taxon>
    </lineage>
</organism>
<dbReference type="CDD" id="cd02901">
    <property type="entry name" value="Macro_Poa1p-like"/>
    <property type="match status" value="1"/>
</dbReference>
<dbReference type="InterPro" id="IPR002589">
    <property type="entry name" value="Macro_dom"/>
</dbReference>
<comment type="catalytic activity">
    <reaction evidence="1">
        <text>an N-(ADP-alpha-D-ribosyl)-thymidine in DNA + H2O = a thymidine in DNA + ADP-D-ribose</text>
        <dbReference type="Rhea" id="RHEA:71655"/>
        <dbReference type="Rhea" id="RHEA-COMP:13556"/>
        <dbReference type="Rhea" id="RHEA-COMP:18051"/>
        <dbReference type="ChEBI" id="CHEBI:15377"/>
        <dbReference type="ChEBI" id="CHEBI:57967"/>
        <dbReference type="ChEBI" id="CHEBI:137386"/>
        <dbReference type="ChEBI" id="CHEBI:191199"/>
    </reaction>
    <physiologicalReaction direction="left-to-right" evidence="1">
        <dbReference type="Rhea" id="RHEA:71656"/>
    </physiologicalReaction>
</comment>
<dbReference type="EMBL" id="JBHSSC010000004">
    <property type="protein sequence ID" value="MFC6179762.1"/>
    <property type="molecule type" value="Genomic_DNA"/>
</dbReference>
<evidence type="ECO:0000313" key="4">
    <source>
        <dbReference type="Proteomes" id="UP001596282"/>
    </source>
</evidence>
<evidence type="ECO:0000313" key="3">
    <source>
        <dbReference type="EMBL" id="MFC6179762.1"/>
    </source>
</evidence>
<evidence type="ECO:0000256" key="1">
    <source>
        <dbReference type="ARBA" id="ARBA00035885"/>
    </source>
</evidence>
<accession>A0ABW1RX65</accession>
<dbReference type="PANTHER" id="PTHR12521">
    <property type="entry name" value="PROTEIN C6ORF130"/>
    <property type="match status" value="1"/>
</dbReference>